<evidence type="ECO:0000313" key="3">
    <source>
        <dbReference type="Proteomes" id="UP000494206"/>
    </source>
</evidence>
<evidence type="ECO:0000313" key="2">
    <source>
        <dbReference type="EMBL" id="CAB3404893.1"/>
    </source>
</evidence>
<sequence length="115" mass="12766">MRRTTPRSSDNSPPPAKNPKIVAADNAQEETPKAEAEIEILSTKVNGKLVETDNELLDAIAEQLKKRQVELAMKAKEKKSKESLDDEEQSNESDVIPIESEERSSENKDDDEGTS</sequence>
<protein>
    <submittedName>
        <fullName evidence="2">Uncharacterized protein</fullName>
    </submittedName>
</protein>
<evidence type="ECO:0000256" key="1">
    <source>
        <dbReference type="SAM" id="MobiDB-lite"/>
    </source>
</evidence>
<organism evidence="2 3">
    <name type="scientific">Caenorhabditis bovis</name>
    <dbReference type="NCBI Taxonomy" id="2654633"/>
    <lineage>
        <taxon>Eukaryota</taxon>
        <taxon>Metazoa</taxon>
        <taxon>Ecdysozoa</taxon>
        <taxon>Nematoda</taxon>
        <taxon>Chromadorea</taxon>
        <taxon>Rhabditida</taxon>
        <taxon>Rhabditina</taxon>
        <taxon>Rhabditomorpha</taxon>
        <taxon>Rhabditoidea</taxon>
        <taxon>Rhabditidae</taxon>
        <taxon>Peloderinae</taxon>
        <taxon>Caenorhabditis</taxon>
    </lineage>
</organism>
<comment type="caution">
    <text evidence="2">The sequence shown here is derived from an EMBL/GenBank/DDBJ whole genome shotgun (WGS) entry which is preliminary data.</text>
</comment>
<accession>A0A8S1EYQ3</accession>
<dbReference type="EMBL" id="CADEPM010000004">
    <property type="protein sequence ID" value="CAB3404893.1"/>
    <property type="molecule type" value="Genomic_DNA"/>
</dbReference>
<feature type="region of interest" description="Disordered" evidence="1">
    <location>
        <begin position="1"/>
        <end position="33"/>
    </location>
</feature>
<proteinExistence type="predicted"/>
<keyword evidence="3" id="KW-1185">Reference proteome</keyword>
<dbReference type="Proteomes" id="UP000494206">
    <property type="component" value="Unassembled WGS sequence"/>
</dbReference>
<feature type="compositionally biased region" description="Basic and acidic residues" evidence="1">
    <location>
        <begin position="74"/>
        <end position="83"/>
    </location>
</feature>
<feature type="compositionally biased region" description="Polar residues" evidence="1">
    <location>
        <begin position="1"/>
        <end position="11"/>
    </location>
</feature>
<reference evidence="2 3" key="1">
    <citation type="submission" date="2020-04" db="EMBL/GenBank/DDBJ databases">
        <authorList>
            <person name="Laetsch R D."/>
            <person name="Stevens L."/>
            <person name="Kumar S."/>
            <person name="Blaxter L. M."/>
        </authorList>
    </citation>
    <scope>NUCLEOTIDE SEQUENCE [LARGE SCALE GENOMIC DNA]</scope>
</reference>
<gene>
    <name evidence="2" type="ORF">CBOVIS_LOCUS7156</name>
</gene>
<dbReference type="AlphaFoldDB" id="A0A8S1EYQ3"/>
<name>A0A8S1EYQ3_9PELO</name>
<feature type="region of interest" description="Disordered" evidence="1">
    <location>
        <begin position="74"/>
        <end position="115"/>
    </location>
</feature>